<accession>A0A939QIX0</accession>
<sequence>MKPVYGPRSPQVDTRRLGSSEGIARIGPPPAPDAFASHQVSVVRPARPTLRRLRARYRVIALGGGVCVLAVSIAGLWTVGTLAFG</sequence>
<keyword evidence="2" id="KW-0812">Transmembrane</keyword>
<protein>
    <submittedName>
        <fullName evidence="3">Uncharacterized protein</fullName>
    </submittedName>
</protein>
<keyword evidence="2" id="KW-0472">Membrane</keyword>
<keyword evidence="4" id="KW-1185">Reference proteome</keyword>
<dbReference type="Proteomes" id="UP000668403">
    <property type="component" value="Unassembled WGS sequence"/>
</dbReference>
<evidence type="ECO:0000313" key="3">
    <source>
        <dbReference type="EMBL" id="MBO2988539.1"/>
    </source>
</evidence>
<dbReference type="AlphaFoldDB" id="A0A939QIX0"/>
<name>A0A939QIX0_9MICO</name>
<evidence type="ECO:0000256" key="2">
    <source>
        <dbReference type="SAM" id="Phobius"/>
    </source>
</evidence>
<feature type="region of interest" description="Disordered" evidence="1">
    <location>
        <begin position="1"/>
        <end position="28"/>
    </location>
</feature>
<proteinExistence type="predicted"/>
<gene>
    <name evidence="3" type="ORF">J4H85_00805</name>
</gene>
<feature type="transmembrane region" description="Helical" evidence="2">
    <location>
        <begin position="59"/>
        <end position="84"/>
    </location>
</feature>
<reference evidence="3" key="1">
    <citation type="submission" date="2021-03" db="EMBL/GenBank/DDBJ databases">
        <title>Leucobacter chromiisoli sp. nov., isolated from chromium-containing soil of chemical plant.</title>
        <authorList>
            <person name="Xu Z."/>
        </authorList>
    </citation>
    <scope>NUCLEOTIDE SEQUENCE</scope>
    <source>
        <strain evidence="3">K 70/01</strain>
    </source>
</reference>
<keyword evidence="2" id="KW-1133">Transmembrane helix</keyword>
<evidence type="ECO:0000313" key="4">
    <source>
        <dbReference type="Proteomes" id="UP000668403"/>
    </source>
</evidence>
<organism evidence="3 4">
    <name type="scientific">Leucobacter tardus</name>
    <dbReference type="NCBI Taxonomy" id="501483"/>
    <lineage>
        <taxon>Bacteria</taxon>
        <taxon>Bacillati</taxon>
        <taxon>Actinomycetota</taxon>
        <taxon>Actinomycetes</taxon>
        <taxon>Micrococcales</taxon>
        <taxon>Microbacteriaceae</taxon>
        <taxon>Leucobacter</taxon>
    </lineage>
</organism>
<dbReference type="RefSeq" id="WP_208235971.1">
    <property type="nucleotide sequence ID" value="NZ_BAAAQU010000001.1"/>
</dbReference>
<dbReference type="EMBL" id="JAGFBF010000001">
    <property type="protein sequence ID" value="MBO2988539.1"/>
    <property type="molecule type" value="Genomic_DNA"/>
</dbReference>
<evidence type="ECO:0000256" key="1">
    <source>
        <dbReference type="SAM" id="MobiDB-lite"/>
    </source>
</evidence>
<comment type="caution">
    <text evidence="3">The sequence shown here is derived from an EMBL/GenBank/DDBJ whole genome shotgun (WGS) entry which is preliminary data.</text>
</comment>